<keyword evidence="1" id="KW-0732">Signal</keyword>
<reference evidence="3" key="1">
    <citation type="journal article" date="2019" name="Int. J. Syst. Evol. Microbiol.">
        <title>The Global Catalogue of Microorganisms (GCM) 10K type strain sequencing project: providing services to taxonomists for standard genome sequencing and annotation.</title>
        <authorList>
            <consortium name="The Broad Institute Genomics Platform"/>
            <consortium name="The Broad Institute Genome Sequencing Center for Infectious Disease"/>
            <person name="Wu L."/>
            <person name="Ma J."/>
        </authorList>
    </citation>
    <scope>NUCLEOTIDE SEQUENCE [LARGE SCALE GENOMIC DNA]</scope>
    <source>
        <strain evidence="3">CGMCC 1.10992</strain>
    </source>
</reference>
<keyword evidence="3" id="KW-1185">Reference proteome</keyword>
<protein>
    <recommendedName>
        <fullName evidence="4">DUF3859 domain-containing protein</fullName>
    </recommendedName>
</protein>
<gene>
    <name evidence="2" type="ORF">ACFSJ3_08770</name>
</gene>
<proteinExistence type="predicted"/>
<evidence type="ECO:0008006" key="4">
    <source>
        <dbReference type="Google" id="ProtNLM"/>
    </source>
</evidence>
<dbReference type="Proteomes" id="UP001597380">
    <property type="component" value="Unassembled WGS sequence"/>
</dbReference>
<dbReference type="RefSeq" id="WP_345341061.1">
    <property type="nucleotide sequence ID" value="NZ_BAABLI010000017.1"/>
</dbReference>
<evidence type="ECO:0000313" key="3">
    <source>
        <dbReference type="Proteomes" id="UP001597380"/>
    </source>
</evidence>
<dbReference type="EMBL" id="JBHUHT010000011">
    <property type="protein sequence ID" value="MFD2096075.1"/>
    <property type="molecule type" value="Genomic_DNA"/>
</dbReference>
<accession>A0ABW4XKI5</accession>
<evidence type="ECO:0000313" key="2">
    <source>
        <dbReference type="EMBL" id="MFD2096075.1"/>
    </source>
</evidence>
<name>A0ABW4XKI5_9GAMM</name>
<feature type="chain" id="PRO_5046519335" description="DUF3859 domain-containing protein" evidence="1">
    <location>
        <begin position="23"/>
        <end position="165"/>
    </location>
</feature>
<sequence length="165" mass="18524">MKAVFGRLITVLVIATSSILFGCQESEAPVPTTNFRLIVNDYGQYQRVASDSEDWTGDAELLLQRRKLALEAQISIGFRYTLHADDVLEPVKLTLAVKPPSNEQGLTSLKKTLMVKADEFPYQGQFFHTLEDADNLLPGTWILYLKANGKLLSRQPFQLLPTEQP</sequence>
<dbReference type="PROSITE" id="PS51257">
    <property type="entry name" value="PROKAR_LIPOPROTEIN"/>
    <property type="match status" value="1"/>
</dbReference>
<dbReference type="Gene3D" id="2.60.40.2390">
    <property type="match status" value="1"/>
</dbReference>
<evidence type="ECO:0000256" key="1">
    <source>
        <dbReference type="SAM" id="SignalP"/>
    </source>
</evidence>
<feature type="signal peptide" evidence="1">
    <location>
        <begin position="1"/>
        <end position="22"/>
    </location>
</feature>
<comment type="caution">
    <text evidence="2">The sequence shown here is derived from an EMBL/GenBank/DDBJ whole genome shotgun (WGS) entry which is preliminary data.</text>
</comment>
<organism evidence="2 3">
    <name type="scientific">Corallincola platygyrae</name>
    <dbReference type="NCBI Taxonomy" id="1193278"/>
    <lineage>
        <taxon>Bacteria</taxon>
        <taxon>Pseudomonadati</taxon>
        <taxon>Pseudomonadota</taxon>
        <taxon>Gammaproteobacteria</taxon>
        <taxon>Alteromonadales</taxon>
        <taxon>Psychromonadaceae</taxon>
        <taxon>Corallincola</taxon>
    </lineage>
</organism>